<dbReference type="EMBL" id="JAAMPI010000827">
    <property type="protein sequence ID" value="KAF4628327.1"/>
    <property type="molecule type" value="Genomic_DNA"/>
</dbReference>
<dbReference type="PANTHER" id="PTHR24148:SF64">
    <property type="entry name" value="HETEROKARYON INCOMPATIBILITY DOMAIN-CONTAINING PROTEIN"/>
    <property type="match status" value="1"/>
</dbReference>
<sequence length="456" mass="52540">MDSTKYNVYQVYDDLRISRSKSRQWDALLRILQRPWFERIWVVQEVALAYQVQVRYGDEAINWDILASGMKKLHHSQDFRLWLECFHGVQLRHVQHTSLYNITRMHRFRNRVQNQGGGSYFIWRREGSRVPLLSELLTGSFYLKATDPKNHIHGLMGICRDPVEGAIHLLFHAAGVGNRVRTTSIAPMLPSWVPGWTNSQKYERLYILGELKRIKEFKARGEVEPKIKIKGGRVLSLSGVCNDVIDELGPVLFNPTLPVGEWTTDEVFLLATKYGEFWTQLKDSTRTRDPYPHIAQDQSLREAFRRTTVTDKRWFGWDISSDEFYSLFPEWEEKLESFLVEPRATFSGGGEAVYRLLQSMDRVTEQVKSSCGGRQLFITKKGYIGLCPPYALQGDLISITPGIHVPLVLRQVDIDIKRKGKGPGKKYQLVGECYVHGLMNGEAMLLGVTDREMELI</sequence>
<dbReference type="OrthoDB" id="2157530at2759"/>
<proteinExistence type="predicted"/>
<accession>A0A8H4RHM1</accession>
<gene>
    <name evidence="1" type="ORF">G7Y89_g9822</name>
</gene>
<evidence type="ECO:0000313" key="2">
    <source>
        <dbReference type="Proteomes" id="UP000566819"/>
    </source>
</evidence>
<comment type="caution">
    <text evidence="1">The sequence shown here is derived from an EMBL/GenBank/DDBJ whole genome shotgun (WGS) entry which is preliminary data.</text>
</comment>
<dbReference type="PANTHER" id="PTHR24148">
    <property type="entry name" value="ANKYRIN REPEAT DOMAIN-CONTAINING PROTEIN 39 HOMOLOG-RELATED"/>
    <property type="match status" value="1"/>
</dbReference>
<reference evidence="1 2" key="1">
    <citation type="submission" date="2020-03" db="EMBL/GenBank/DDBJ databases">
        <title>Draft Genome Sequence of Cudoniella acicularis.</title>
        <authorList>
            <person name="Buettner E."/>
            <person name="Kellner H."/>
        </authorList>
    </citation>
    <scope>NUCLEOTIDE SEQUENCE [LARGE SCALE GENOMIC DNA]</scope>
    <source>
        <strain evidence="1 2">DSM 108380</strain>
    </source>
</reference>
<dbReference type="Pfam" id="PF26639">
    <property type="entry name" value="Het-6_barrel"/>
    <property type="match status" value="1"/>
</dbReference>
<evidence type="ECO:0008006" key="3">
    <source>
        <dbReference type="Google" id="ProtNLM"/>
    </source>
</evidence>
<name>A0A8H4RHM1_9HELO</name>
<dbReference type="AlphaFoldDB" id="A0A8H4RHM1"/>
<dbReference type="Proteomes" id="UP000566819">
    <property type="component" value="Unassembled WGS sequence"/>
</dbReference>
<dbReference type="InterPro" id="IPR052895">
    <property type="entry name" value="HetReg/Transcr_Mod"/>
</dbReference>
<protein>
    <recommendedName>
        <fullName evidence="3">Heterokaryon incompatibility domain-containing protein</fullName>
    </recommendedName>
</protein>
<evidence type="ECO:0000313" key="1">
    <source>
        <dbReference type="EMBL" id="KAF4628327.1"/>
    </source>
</evidence>
<organism evidence="1 2">
    <name type="scientific">Cudoniella acicularis</name>
    <dbReference type="NCBI Taxonomy" id="354080"/>
    <lineage>
        <taxon>Eukaryota</taxon>
        <taxon>Fungi</taxon>
        <taxon>Dikarya</taxon>
        <taxon>Ascomycota</taxon>
        <taxon>Pezizomycotina</taxon>
        <taxon>Leotiomycetes</taxon>
        <taxon>Helotiales</taxon>
        <taxon>Tricladiaceae</taxon>
        <taxon>Cudoniella</taxon>
    </lineage>
</organism>
<keyword evidence="2" id="KW-1185">Reference proteome</keyword>